<proteinExistence type="inferred from homology"/>
<comment type="subcellular location">
    <subcellularLocation>
        <location evidence="1">Cell outer membrane</location>
    </subcellularLocation>
    <subcellularLocation>
        <location evidence="2">Membrane</location>
        <topology evidence="2">Lipid-anchor</topology>
    </subcellularLocation>
</comment>
<evidence type="ECO:0000256" key="12">
    <source>
        <dbReference type="ARBA" id="ARBA00071217"/>
    </source>
</evidence>
<evidence type="ECO:0000256" key="6">
    <source>
        <dbReference type="ARBA" id="ARBA00023121"/>
    </source>
</evidence>
<evidence type="ECO:0000256" key="5">
    <source>
        <dbReference type="ARBA" id="ARBA00022729"/>
    </source>
</evidence>
<evidence type="ECO:0000256" key="1">
    <source>
        <dbReference type="ARBA" id="ARBA00004442"/>
    </source>
</evidence>
<dbReference type="InterPro" id="IPR012674">
    <property type="entry name" value="Calycin"/>
</dbReference>
<evidence type="ECO:0000256" key="13">
    <source>
        <dbReference type="PIRNR" id="PIRNR036893"/>
    </source>
</evidence>
<dbReference type="Pfam" id="PF08212">
    <property type="entry name" value="Lipocalin_2"/>
    <property type="match status" value="1"/>
</dbReference>
<keyword evidence="7" id="KW-0472">Membrane</keyword>
<dbReference type="GO" id="GO:0009279">
    <property type="term" value="C:cell outer membrane"/>
    <property type="evidence" value="ECO:0007669"/>
    <property type="project" value="UniProtKB-SubCell"/>
</dbReference>
<dbReference type="PRINTS" id="PR01171">
    <property type="entry name" value="BCTLIPOCALIN"/>
</dbReference>
<dbReference type="PROSITE" id="PS00213">
    <property type="entry name" value="LIPOCALIN"/>
    <property type="match status" value="1"/>
</dbReference>
<sequence length="187" mass="20993">MSKPQKLPIALLAGVGVAAGLIFYKSVSSVSIPRGAKAVSPFDVEKYLGKWYEIARLDYKFEKHLNNVTATYSLNENGSIRVDNKGYNYQSRQWKESVGRAKFVGSSDVGRLKVSFFGPFYAGYNVIAVDDDYQYALVAGDNLNYMWILSRETTIPAHIRENYLALAQQIGFETGELIWTDHSEDSI</sequence>
<evidence type="ECO:0000256" key="7">
    <source>
        <dbReference type="ARBA" id="ARBA00023136"/>
    </source>
</evidence>
<evidence type="ECO:0000256" key="2">
    <source>
        <dbReference type="ARBA" id="ARBA00004635"/>
    </source>
</evidence>
<evidence type="ECO:0000256" key="10">
    <source>
        <dbReference type="ARBA" id="ARBA00023288"/>
    </source>
</evidence>
<dbReference type="RefSeq" id="WP_116856864.1">
    <property type="nucleotide sequence ID" value="NZ_QTJV01000014.1"/>
</dbReference>
<keyword evidence="10" id="KW-0449">Lipoprotein</keyword>
<evidence type="ECO:0000256" key="8">
    <source>
        <dbReference type="ARBA" id="ARBA00023139"/>
    </source>
</evidence>
<evidence type="ECO:0000256" key="9">
    <source>
        <dbReference type="ARBA" id="ARBA00023237"/>
    </source>
</evidence>
<comment type="subunit">
    <text evidence="4">Homodimer.</text>
</comment>
<dbReference type="Gene3D" id="2.40.128.20">
    <property type="match status" value="1"/>
</dbReference>
<dbReference type="GO" id="GO:0006950">
    <property type="term" value="P:response to stress"/>
    <property type="evidence" value="ECO:0007669"/>
    <property type="project" value="UniProtKB-ARBA"/>
</dbReference>
<dbReference type="EMBL" id="QTJV01000014">
    <property type="protein sequence ID" value="RFM31366.1"/>
    <property type="molecule type" value="Genomic_DNA"/>
</dbReference>
<dbReference type="SUPFAM" id="SSF50814">
    <property type="entry name" value="Lipocalins"/>
    <property type="match status" value="1"/>
</dbReference>
<evidence type="ECO:0000256" key="11">
    <source>
        <dbReference type="ARBA" id="ARBA00057024"/>
    </source>
</evidence>
<dbReference type="FunFam" id="2.40.128.20:FF:000002">
    <property type="entry name" value="Outer membrane lipoprotein Blc"/>
    <property type="match status" value="1"/>
</dbReference>
<organism evidence="15 16">
    <name type="scientific">Chitinophaga silvisoli</name>
    <dbReference type="NCBI Taxonomy" id="2291814"/>
    <lineage>
        <taxon>Bacteria</taxon>
        <taxon>Pseudomonadati</taxon>
        <taxon>Bacteroidota</taxon>
        <taxon>Chitinophagia</taxon>
        <taxon>Chitinophagales</taxon>
        <taxon>Chitinophagaceae</taxon>
        <taxon>Chitinophaga</taxon>
    </lineage>
</organism>
<evidence type="ECO:0000256" key="4">
    <source>
        <dbReference type="ARBA" id="ARBA00011738"/>
    </source>
</evidence>
<dbReference type="InterPro" id="IPR000566">
    <property type="entry name" value="Lipocln_cytosolic_FA-bd_dom"/>
</dbReference>
<keyword evidence="5" id="KW-0732">Signal</keyword>
<comment type="caution">
    <text evidence="15">The sequence shown here is derived from an EMBL/GenBank/DDBJ whole genome shotgun (WGS) entry which is preliminary data.</text>
</comment>
<dbReference type="AlphaFoldDB" id="A0A3E1NTX4"/>
<keyword evidence="9" id="KW-0998">Cell outer membrane</keyword>
<dbReference type="PANTHER" id="PTHR10612">
    <property type="entry name" value="APOLIPOPROTEIN D"/>
    <property type="match status" value="1"/>
</dbReference>
<feature type="domain" description="Lipocalin/cytosolic fatty-acid binding" evidence="14">
    <location>
        <begin position="42"/>
        <end position="181"/>
    </location>
</feature>
<protein>
    <recommendedName>
        <fullName evidence="12">Outer membrane lipoprotein Blc</fullName>
    </recommendedName>
</protein>
<keyword evidence="8" id="KW-0564">Palmitate</keyword>
<name>A0A3E1NTX4_9BACT</name>
<comment type="similarity">
    <text evidence="3 13">Belongs to the calycin superfamily. Lipocalin family.</text>
</comment>
<dbReference type="InterPro" id="IPR022272">
    <property type="entry name" value="Lipocalin_CS"/>
</dbReference>
<dbReference type="PIRSF" id="PIRSF036893">
    <property type="entry name" value="Lipocalin_ApoD"/>
    <property type="match status" value="1"/>
</dbReference>
<keyword evidence="6" id="KW-0446">Lipid-binding</keyword>
<dbReference type="CDD" id="cd19438">
    <property type="entry name" value="lipocalin_Blc-like"/>
    <property type="match status" value="1"/>
</dbReference>
<dbReference type="InterPro" id="IPR022271">
    <property type="entry name" value="Lipocalin_ApoD"/>
</dbReference>
<dbReference type="InterPro" id="IPR047202">
    <property type="entry name" value="Lipocalin_Blc-like_dom"/>
</dbReference>
<keyword evidence="16" id="KW-1185">Reference proteome</keyword>
<evidence type="ECO:0000313" key="15">
    <source>
        <dbReference type="EMBL" id="RFM31366.1"/>
    </source>
</evidence>
<gene>
    <name evidence="15" type="ORF">DXN04_28710</name>
</gene>
<evidence type="ECO:0000259" key="14">
    <source>
        <dbReference type="Pfam" id="PF08212"/>
    </source>
</evidence>
<evidence type="ECO:0000313" key="16">
    <source>
        <dbReference type="Proteomes" id="UP000261174"/>
    </source>
</evidence>
<evidence type="ECO:0000256" key="3">
    <source>
        <dbReference type="ARBA" id="ARBA00006889"/>
    </source>
</evidence>
<dbReference type="Proteomes" id="UP000261174">
    <property type="component" value="Unassembled WGS sequence"/>
</dbReference>
<dbReference type="PANTHER" id="PTHR10612:SF34">
    <property type="entry name" value="APOLIPOPROTEIN D"/>
    <property type="match status" value="1"/>
</dbReference>
<comment type="function">
    <text evidence="11">Involved in the storage or transport of lipids necessary for membrane maintenance under stressful conditions. Displays a binding preference for lysophospholipids.</text>
</comment>
<dbReference type="GO" id="GO:0008289">
    <property type="term" value="F:lipid binding"/>
    <property type="evidence" value="ECO:0007669"/>
    <property type="project" value="UniProtKB-KW"/>
</dbReference>
<reference evidence="15 16" key="1">
    <citation type="submission" date="2018-08" db="EMBL/GenBank/DDBJ databases">
        <title>Chitinophaga sp. K20C18050901, a novel bacterium isolated from forest soil.</title>
        <authorList>
            <person name="Wang C."/>
        </authorList>
    </citation>
    <scope>NUCLEOTIDE SEQUENCE [LARGE SCALE GENOMIC DNA]</scope>
    <source>
        <strain evidence="15 16">K20C18050901</strain>
    </source>
</reference>
<dbReference type="OrthoDB" id="594739at2"/>
<dbReference type="InterPro" id="IPR002446">
    <property type="entry name" value="Lipocalin_bac"/>
</dbReference>
<accession>A0A3E1NTX4</accession>